<dbReference type="PANTHER" id="PTHR32194:SF2">
    <property type="entry name" value="PROTEASOME SUBUNIT BETA TYPE-1"/>
    <property type="match status" value="1"/>
</dbReference>
<evidence type="ECO:0008006" key="7">
    <source>
        <dbReference type="Google" id="ProtNLM"/>
    </source>
</evidence>
<feature type="chain" id="PRO_5036191921" description="Proteasome subunit beta" evidence="4">
    <location>
        <begin position="32"/>
        <end position="354"/>
    </location>
</feature>
<name>A0A6U1WAA8_TRICV</name>
<dbReference type="GO" id="GO:0005634">
    <property type="term" value="C:nucleus"/>
    <property type="evidence" value="ECO:0007669"/>
    <property type="project" value="UniProtKB-SubCell"/>
</dbReference>
<dbReference type="GO" id="GO:0005839">
    <property type="term" value="C:proteasome core complex"/>
    <property type="evidence" value="ECO:0007669"/>
    <property type="project" value="InterPro"/>
</dbReference>
<dbReference type="EMBL" id="HBGO01020991">
    <property type="protein sequence ID" value="CAD9343338.1"/>
    <property type="molecule type" value="Transcribed_RNA"/>
</dbReference>
<evidence type="ECO:0000313" key="6">
    <source>
        <dbReference type="EMBL" id="CAD9343338.1"/>
    </source>
</evidence>
<keyword evidence="3" id="KW-0647">Proteasome</keyword>
<dbReference type="InterPro" id="IPR029055">
    <property type="entry name" value="Ntn_hydrolases_N"/>
</dbReference>
<feature type="signal peptide" evidence="4">
    <location>
        <begin position="1"/>
        <end position="31"/>
    </location>
</feature>
<proteinExistence type="predicted"/>
<dbReference type="EMBL" id="HBGO01020980">
    <property type="protein sequence ID" value="CAD9343322.1"/>
    <property type="molecule type" value="Transcribed_RNA"/>
</dbReference>
<dbReference type="InterPro" id="IPR023333">
    <property type="entry name" value="Proteasome_suB-type"/>
</dbReference>
<accession>A0A6U1WAA8</accession>
<evidence type="ECO:0000256" key="2">
    <source>
        <dbReference type="ARBA" id="ARBA00022490"/>
    </source>
</evidence>
<gene>
    <name evidence="5" type="ORF">OSIN01602_LOCUS12043</name>
    <name evidence="6" type="ORF">OSIN01602_LOCUS12051</name>
</gene>
<dbReference type="AlphaFoldDB" id="A0A6U1WAA8"/>
<evidence type="ECO:0000256" key="3">
    <source>
        <dbReference type="ARBA" id="ARBA00022942"/>
    </source>
</evidence>
<evidence type="ECO:0000313" key="5">
    <source>
        <dbReference type="EMBL" id="CAD9343322.1"/>
    </source>
</evidence>
<evidence type="ECO:0000256" key="4">
    <source>
        <dbReference type="SAM" id="SignalP"/>
    </source>
</evidence>
<dbReference type="GO" id="GO:0051603">
    <property type="term" value="P:proteolysis involved in protein catabolic process"/>
    <property type="evidence" value="ECO:0007669"/>
    <property type="project" value="InterPro"/>
</dbReference>
<dbReference type="PANTHER" id="PTHR32194">
    <property type="entry name" value="METALLOPROTEASE TLDD"/>
    <property type="match status" value="1"/>
</dbReference>
<reference evidence="5" key="1">
    <citation type="submission" date="2021-01" db="EMBL/GenBank/DDBJ databases">
        <authorList>
            <person name="Corre E."/>
            <person name="Pelletier E."/>
            <person name="Niang G."/>
            <person name="Scheremetjew M."/>
            <person name="Finn R."/>
            <person name="Kale V."/>
            <person name="Holt S."/>
            <person name="Cochrane G."/>
            <person name="Meng A."/>
            <person name="Brown T."/>
            <person name="Cohen L."/>
        </authorList>
    </citation>
    <scope>NUCLEOTIDE SEQUENCE</scope>
    <source>
        <strain evidence="5">Grunow 1884</strain>
    </source>
</reference>
<keyword evidence="2" id="KW-0963">Cytoplasm</keyword>
<comment type="subcellular location">
    <subcellularLocation>
        <location evidence="1">Nucleus</location>
    </subcellularLocation>
</comment>
<dbReference type="GO" id="GO:0005737">
    <property type="term" value="C:cytoplasm"/>
    <property type="evidence" value="ECO:0007669"/>
    <property type="project" value="TreeGrafter"/>
</dbReference>
<keyword evidence="4" id="KW-0732">Signal</keyword>
<dbReference type="InterPro" id="IPR001353">
    <property type="entry name" value="Proteasome_sua/b"/>
</dbReference>
<organism evidence="5">
    <name type="scientific">Trieres chinensis</name>
    <name type="common">Marine centric diatom</name>
    <name type="synonym">Odontella sinensis</name>
    <dbReference type="NCBI Taxonomy" id="1514140"/>
    <lineage>
        <taxon>Eukaryota</taxon>
        <taxon>Sar</taxon>
        <taxon>Stramenopiles</taxon>
        <taxon>Ochrophyta</taxon>
        <taxon>Bacillariophyta</taxon>
        <taxon>Mediophyceae</taxon>
        <taxon>Biddulphiophycidae</taxon>
        <taxon>Eupodiscales</taxon>
        <taxon>Parodontellaceae</taxon>
        <taxon>Trieres</taxon>
    </lineage>
</organism>
<protein>
    <recommendedName>
        <fullName evidence="7">Proteasome subunit beta</fullName>
    </recommendedName>
</protein>
<dbReference type="Gene3D" id="3.60.20.10">
    <property type="entry name" value="Glutamine Phosphoribosylpyrophosphate, subunit 1, domain 1"/>
    <property type="match status" value="1"/>
</dbReference>
<dbReference type="Pfam" id="PF00227">
    <property type="entry name" value="Proteasome"/>
    <property type="match status" value="1"/>
</dbReference>
<sequence>MPAVAARRPASLMLAPKSLVFVSLLIRSALGRFEPYALNGGLVAAIAGRDYVVVASDTRLTDGGYQIHSRRYLTGRLWLAGSIGSLGDGAGAVLEADGSVRVPMLPASLTVTAQPSAGPKCRIPFASGATFVASCGCAADCEALKRIIRDDATSHAHWVNAGSHPTISAGSVATMLMQTLYSRRPFPYYAFCVLAGMDDIDAGGTGRVHVYDAIGSHERVAVACAGAPGREMLQPILDRLFATTVDSTGRAELYHREGNKSLLRRDGRAVPAHSQRVGALGLGPPVETHVDCSADEAVRLVVQAYRSVSEREINVGDDVVVCILRRNGGFREENGKELRKDGTLEVLRFPLKKH</sequence>
<evidence type="ECO:0000256" key="1">
    <source>
        <dbReference type="ARBA" id="ARBA00004123"/>
    </source>
</evidence>
<dbReference type="SUPFAM" id="SSF56235">
    <property type="entry name" value="N-terminal nucleophile aminohydrolases (Ntn hydrolases)"/>
    <property type="match status" value="2"/>
</dbReference>